<sequence length="257" mass="27075">MRFDICLVFSLLSGFSLAGTAIGPAAAKRLLQNNEQQPANSPPGVMLSAENNPGTEGTEGGKTGTPKTDKKGNPVTPSGRTNDHAGRNRPGTANDCGSSSFVTVTIADPDNRPSVEDTLEMVNRVVVGNHEWVVPTGGREILRYKSVAFFATAKGRAAAIGNDDIGDLGFDSATKYVIDGYVSTKGKYKQFVSEAGAMACDDPKHDEHVAVDVDWTIGPPNKKGKKKDDDETDLEKGPPDTSKEAVSKNPGGGSKLI</sequence>
<feature type="signal peptide" evidence="2">
    <location>
        <begin position="1"/>
        <end position="18"/>
    </location>
</feature>
<dbReference type="Proteomes" id="UP001363622">
    <property type="component" value="Unassembled WGS sequence"/>
</dbReference>
<feature type="domain" description="Ecp2 effector protein-like" evidence="3">
    <location>
        <begin position="95"/>
        <end position="188"/>
    </location>
</feature>
<feature type="compositionally biased region" description="Basic and acidic residues" evidence="1">
    <location>
        <begin position="226"/>
        <end position="246"/>
    </location>
</feature>
<accession>A0ABR1KPC0</accession>
<evidence type="ECO:0000313" key="5">
    <source>
        <dbReference type="Proteomes" id="UP001363622"/>
    </source>
</evidence>
<evidence type="ECO:0000256" key="2">
    <source>
        <dbReference type="SAM" id="SignalP"/>
    </source>
</evidence>
<dbReference type="InterPro" id="IPR029226">
    <property type="entry name" value="Ecp2-like"/>
</dbReference>
<evidence type="ECO:0000259" key="3">
    <source>
        <dbReference type="Pfam" id="PF14856"/>
    </source>
</evidence>
<dbReference type="EMBL" id="JBBPHU010000007">
    <property type="protein sequence ID" value="KAK7515846.1"/>
    <property type="molecule type" value="Genomic_DNA"/>
</dbReference>
<comment type="caution">
    <text evidence="4">The sequence shown here is derived from an EMBL/GenBank/DDBJ whole genome shotgun (WGS) entry which is preliminary data.</text>
</comment>
<evidence type="ECO:0000256" key="1">
    <source>
        <dbReference type="SAM" id="MobiDB-lite"/>
    </source>
</evidence>
<proteinExistence type="predicted"/>
<reference evidence="4 5" key="1">
    <citation type="submission" date="2024-04" db="EMBL/GenBank/DDBJ databases">
        <title>Phyllosticta paracitricarpa is synonymous to the EU quarantine fungus P. citricarpa based on phylogenomic analyses.</title>
        <authorList>
            <consortium name="Lawrence Berkeley National Laboratory"/>
            <person name="Van Ingen-Buijs V.A."/>
            <person name="Van Westerhoven A.C."/>
            <person name="Haridas S."/>
            <person name="Skiadas P."/>
            <person name="Martin F."/>
            <person name="Groenewald J.Z."/>
            <person name="Crous P.W."/>
            <person name="Seidl M.F."/>
        </authorList>
    </citation>
    <scope>NUCLEOTIDE SEQUENCE [LARGE SCALE GENOMIC DNA]</scope>
    <source>
        <strain evidence="4 5">CBS 123371</strain>
    </source>
</reference>
<keyword evidence="2" id="KW-0732">Signal</keyword>
<feature type="chain" id="PRO_5045948643" description="Ecp2 effector protein-like domain-containing protein" evidence="2">
    <location>
        <begin position="19"/>
        <end position="257"/>
    </location>
</feature>
<name>A0ABR1KPC0_9PEZI</name>
<organism evidence="4 5">
    <name type="scientific">Phyllosticta citriasiana</name>
    <dbReference type="NCBI Taxonomy" id="595635"/>
    <lineage>
        <taxon>Eukaryota</taxon>
        <taxon>Fungi</taxon>
        <taxon>Dikarya</taxon>
        <taxon>Ascomycota</taxon>
        <taxon>Pezizomycotina</taxon>
        <taxon>Dothideomycetes</taxon>
        <taxon>Dothideomycetes incertae sedis</taxon>
        <taxon>Botryosphaeriales</taxon>
        <taxon>Phyllostictaceae</taxon>
        <taxon>Phyllosticta</taxon>
    </lineage>
</organism>
<feature type="region of interest" description="Disordered" evidence="1">
    <location>
        <begin position="33"/>
        <end position="100"/>
    </location>
</feature>
<feature type="region of interest" description="Disordered" evidence="1">
    <location>
        <begin position="214"/>
        <end position="257"/>
    </location>
</feature>
<gene>
    <name evidence="4" type="ORF">IWZ03DRAFT_380631</name>
</gene>
<dbReference type="Pfam" id="PF14856">
    <property type="entry name" value="Hce2"/>
    <property type="match status" value="1"/>
</dbReference>
<evidence type="ECO:0000313" key="4">
    <source>
        <dbReference type="EMBL" id="KAK7515846.1"/>
    </source>
</evidence>
<keyword evidence="5" id="KW-1185">Reference proteome</keyword>
<protein>
    <recommendedName>
        <fullName evidence="3">Ecp2 effector protein-like domain-containing protein</fullName>
    </recommendedName>
</protein>